<keyword evidence="14 19" id="KW-0560">Oxidoreductase</keyword>
<dbReference type="SUPFAM" id="SSF56176">
    <property type="entry name" value="FAD-binding/transporter-associated domain-like"/>
    <property type="match status" value="1"/>
</dbReference>
<evidence type="ECO:0000256" key="12">
    <source>
        <dbReference type="ARBA" id="ARBA00022960"/>
    </source>
</evidence>
<dbReference type="Gene3D" id="3.30.43.10">
    <property type="entry name" value="Uridine Diphospho-n-acetylenolpyruvylglucosamine Reductase, domain 2"/>
    <property type="match status" value="1"/>
</dbReference>
<name>A0A8J7M7J9_9RHOB</name>
<feature type="active site" evidence="19">
    <location>
        <position position="300"/>
    </location>
</feature>
<proteinExistence type="inferred from homology"/>
<dbReference type="UniPathway" id="UPA00219"/>
<evidence type="ECO:0000256" key="8">
    <source>
        <dbReference type="ARBA" id="ARBA00022618"/>
    </source>
</evidence>
<feature type="domain" description="FAD-binding PCMH-type" evidence="21">
    <location>
        <begin position="24"/>
        <end position="211"/>
    </location>
</feature>
<evidence type="ECO:0000256" key="9">
    <source>
        <dbReference type="ARBA" id="ARBA00022630"/>
    </source>
</evidence>
<keyword evidence="13 19" id="KW-0573">Peptidoglycan synthesis</keyword>
<dbReference type="InterPro" id="IPR036318">
    <property type="entry name" value="FAD-bd_PCMH-like_sf"/>
</dbReference>
<dbReference type="Proteomes" id="UP000655420">
    <property type="component" value="Unassembled WGS sequence"/>
</dbReference>
<dbReference type="EMBL" id="JAEHHL010000006">
    <property type="protein sequence ID" value="MBK0399670.1"/>
    <property type="molecule type" value="Genomic_DNA"/>
</dbReference>
<dbReference type="InterPro" id="IPR036635">
    <property type="entry name" value="MurB_C_sf"/>
</dbReference>
<dbReference type="PROSITE" id="PS51387">
    <property type="entry name" value="FAD_PCMH"/>
    <property type="match status" value="1"/>
</dbReference>
<evidence type="ECO:0000256" key="18">
    <source>
        <dbReference type="ARBA" id="ARBA00048914"/>
    </source>
</evidence>
<dbReference type="GO" id="GO:0005829">
    <property type="term" value="C:cytosol"/>
    <property type="evidence" value="ECO:0007669"/>
    <property type="project" value="TreeGrafter"/>
</dbReference>
<comment type="caution">
    <text evidence="22">The sequence shown here is derived from an EMBL/GenBank/DDBJ whole genome shotgun (WGS) entry which is preliminary data.</text>
</comment>
<dbReference type="InterPro" id="IPR003170">
    <property type="entry name" value="MurB"/>
</dbReference>
<sequence length="311" mass="33109">MARMPKVRGRLTAMRPLAPLSWLRVGGPAEVFFQPADPDDLSAFLHDLPADVPVMPLGLCSNLIIRDGGLPGVSIRLGAGFARLEVIDGARLRVGAAALDSRVAIAAAEAGIVGLEFLRTIPGAIGGAVKMNAGCYGRYMADVVEEVTLLDRLGRTYRLGPEALGFGYRHSAIPDDHVVLSAILRGTAGSREASEALMADYLARRAATQPVDQRSCGSTFRNPAGFSSTGADDDTHDLKAWQLIDDAGCRGLRRGGAQMSEKHPNFLINAGDATAADLEDLGEEVRARVKSCSGHDLVWEIRRVGVRITAQ</sequence>
<evidence type="ECO:0000256" key="6">
    <source>
        <dbReference type="ARBA" id="ARBA00015188"/>
    </source>
</evidence>
<organism evidence="22 23">
    <name type="scientific">Thermohalobaculum xanthum</name>
    <dbReference type="NCBI Taxonomy" id="2753746"/>
    <lineage>
        <taxon>Bacteria</taxon>
        <taxon>Pseudomonadati</taxon>
        <taxon>Pseudomonadota</taxon>
        <taxon>Alphaproteobacteria</taxon>
        <taxon>Rhodobacterales</taxon>
        <taxon>Paracoccaceae</taxon>
        <taxon>Thermohalobaculum</taxon>
    </lineage>
</organism>
<keyword evidence="11 19" id="KW-0521">NADP</keyword>
<dbReference type="GO" id="GO:0008762">
    <property type="term" value="F:UDP-N-acetylmuramate dehydrogenase activity"/>
    <property type="evidence" value="ECO:0007669"/>
    <property type="project" value="UniProtKB-UniRule"/>
</dbReference>
<evidence type="ECO:0000256" key="15">
    <source>
        <dbReference type="ARBA" id="ARBA00023306"/>
    </source>
</evidence>
<evidence type="ECO:0000256" key="2">
    <source>
        <dbReference type="ARBA" id="ARBA00003921"/>
    </source>
</evidence>
<dbReference type="Gene3D" id="3.90.78.10">
    <property type="entry name" value="UDP-N-acetylenolpyruvoylglucosamine reductase, C-terminal domain"/>
    <property type="match status" value="1"/>
</dbReference>
<protein>
    <recommendedName>
        <fullName evidence="6 19">UDP-N-acetylenolpyruvoylglucosamine reductase</fullName>
        <ecNumber evidence="5 19">1.3.1.98</ecNumber>
    </recommendedName>
    <alternativeName>
        <fullName evidence="17 19">UDP-N-acetylmuramate dehydrogenase</fullName>
    </alternativeName>
</protein>
<comment type="cofactor">
    <cofactor evidence="1 19">
        <name>FAD</name>
        <dbReference type="ChEBI" id="CHEBI:57692"/>
    </cofactor>
</comment>
<dbReference type="GO" id="GO:0009252">
    <property type="term" value="P:peptidoglycan biosynthetic process"/>
    <property type="evidence" value="ECO:0007669"/>
    <property type="project" value="UniProtKB-UniRule"/>
</dbReference>
<dbReference type="InterPro" id="IPR016169">
    <property type="entry name" value="FAD-bd_PCMH_sub2"/>
</dbReference>
<evidence type="ECO:0000256" key="1">
    <source>
        <dbReference type="ARBA" id="ARBA00001974"/>
    </source>
</evidence>
<keyword evidence="15 19" id="KW-0131">Cell cycle</keyword>
<dbReference type="Pfam" id="PF02873">
    <property type="entry name" value="MurB_C"/>
    <property type="match status" value="1"/>
</dbReference>
<accession>A0A8J7M7J9</accession>
<evidence type="ECO:0000259" key="21">
    <source>
        <dbReference type="PROSITE" id="PS51387"/>
    </source>
</evidence>
<dbReference type="PANTHER" id="PTHR21071">
    <property type="entry name" value="UDP-N-ACETYLENOLPYRUVOYLGLUCOSAMINE REDUCTASE"/>
    <property type="match status" value="1"/>
</dbReference>
<gene>
    <name evidence="19 22" type="primary">murB</name>
    <name evidence="22" type="ORF">H0I76_10740</name>
</gene>
<dbReference type="PANTHER" id="PTHR21071:SF4">
    <property type="entry name" value="UDP-N-ACETYLENOLPYRUVOYLGLUCOSAMINE REDUCTASE"/>
    <property type="match status" value="1"/>
</dbReference>
<dbReference type="InterPro" id="IPR016167">
    <property type="entry name" value="FAD-bd_PCMH_sub1"/>
</dbReference>
<reference evidence="22" key="1">
    <citation type="submission" date="2020-12" db="EMBL/GenBank/DDBJ databases">
        <title>Bacterial taxonomy.</title>
        <authorList>
            <person name="Pan X."/>
        </authorList>
    </citation>
    <scope>NUCLEOTIDE SEQUENCE</scope>
    <source>
        <strain evidence="22">M0105</strain>
    </source>
</reference>
<evidence type="ECO:0000256" key="17">
    <source>
        <dbReference type="ARBA" id="ARBA00031026"/>
    </source>
</evidence>
<dbReference type="NCBIfam" id="NF010480">
    <property type="entry name" value="PRK13905.1"/>
    <property type="match status" value="1"/>
</dbReference>
<evidence type="ECO:0000256" key="5">
    <source>
        <dbReference type="ARBA" id="ARBA00012518"/>
    </source>
</evidence>
<keyword evidence="10 19" id="KW-0274">FAD</keyword>
<dbReference type="HAMAP" id="MF_00037">
    <property type="entry name" value="MurB"/>
    <property type="match status" value="1"/>
</dbReference>
<evidence type="ECO:0000256" key="20">
    <source>
        <dbReference type="SAM" id="MobiDB-lite"/>
    </source>
</evidence>
<comment type="function">
    <text evidence="2 19">Cell wall formation.</text>
</comment>
<dbReference type="EC" id="1.3.1.98" evidence="5 19"/>
<dbReference type="AlphaFoldDB" id="A0A8J7M7J9"/>
<dbReference type="GO" id="GO:0071555">
    <property type="term" value="P:cell wall organization"/>
    <property type="evidence" value="ECO:0007669"/>
    <property type="project" value="UniProtKB-KW"/>
</dbReference>
<dbReference type="InterPro" id="IPR011601">
    <property type="entry name" value="MurB_C"/>
</dbReference>
<comment type="subcellular location">
    <subcellularLocation>
        <location evidence="3 19">Cytoplasm</location>
    </subcellularLocation>
</comment>
<evidence type="ECO:0000256" key="7">
    <source>
        <dbReference type="ARBA" id="ARBA00022490"/>
    </source>
</evidence>
<evidence type="ECO:0000256" key="19">
    <source>
        <dbReference type="HAMAP-Rule" id="MF_00037"/>
    </source>
</evidence>
<evidence type="ECO:0000256" key="14">
    <source>
        <dbReference type="ARBA" id="ARBA00023002"/>
    </source>
</evidence>
<feature type="active site" evidence="19">
    <location>
        <position position="169"/>
    </location>
</feature>
<comment type="catalytic activity">
    <reaction evidence="18 19">
        <text>UDP-N-acetyl-alpha-D-muramate + NADP(+) = UDP-N-acetyl-3-O-(1-carboxyvinyl)-alpha-D-glucosamine + NADPH + H(+)</text>
        <dbReference type="Rhea" id="RHEA:12248"/>
        <dbReference type="ChEBI" id="CHEBI:15378"/>
        <dbReference type="ChEBI" id="CHEBI:57783"/>
        <dbReference type="ChEBI" id="CHEBI:58349"/>
        <dbReference type="ChEBI" id="CHEBI:68483"/>
        <dbReference type="ChEBI" id="CHEBI:70757"/>
        <dbReference type="EC" id="1.3.1.98"/>
    </reaction>
</comment>
<keyword evidence="16 19" id="KW-0961">Cell wall biogenesis/degradation</keyword>
<evidence type="ECO:0000256" key="3">
    <source>
        <dbReference type="ARBA" id="ARBA00004496"/>
    </source>
</evidence>
<feature type="active site" description="Proton donor" evidence="19">
    <location>
        <position position="218"/>
    </location>
</feature>
<dbReference type="GO" id="GO:0008360">
    <property type="term" value="P:regulation of cell shape"/>
    <property type="evidence" value="ECO:0007669"/>
    <property type="project" value="UniProtKB-KW"/>
</dbReference>
<dbReference type="SUPFAM" id="SSF56194">
    <property type="entry name" value="Uridine diphospho-N-Acetylenolpyruvylglucosamine reductase, MurB, C-terminal domain"/>
    <property type="match status" value="1"/>
</dbReference>
<evidence type="ECO:0000313" key="23">
    <source>
        <dbReference type="Proteomes" id="UP000655420"/>
    </source>
</evidence>
<keyword evidence="23" id="KW-1185">Reference proteome</keyword>
<keyword evidence="12 19" id="KW-0133">Cell shape</keyword>
<dbReference type="Gene3D" id="3.30.465.10">
    <property type="match status" value="1"/>
</dbReference>
<evidence type="ECO:0000313" key="22">
    <source>
        <dbReference type="EMBL" id="MBK0399670.1"/>
    </source>
</evidence>
<evidence type="ECO:0000256" key="4">
    <source>
        <dbReference type="ARBA" id="ARBA00004752"/>
    </source>
</evidence>
<dbReference type="Pfam" id="PF01565">
    <property type="entry name" value="FAD_binding_4"/>
    <property type="match status" value="1"/>
</dbReference>
<comment type="pathway">
    <text evidence="4 19">Cell wall biogenesis; peptidoglycan biosynthesis.</text>
</comment>
<keyword evidence="7 19" id="KW-0963">Cytoplasm</keyword>
<dbReference type="GO" id="GO:0051301">
    <property type="term" value="P:cell division"/>
    <property type="evidence" value="ECO:0007669"/>
    <property type="project" value="UniProtKB-KW"/>
</dbReference>
<keyword evidence="9 19" id="KW-0285">Flavoprotein</keyword>
<dbReference type="NCBIfam" id="TIGR00179">
    <property type="entry name" value="murB"/>
    <property type="match status" value="1"/>
</dbReference>
<feature type="region of interest" description="Disordered" evidence="20">
    <location>
        <begin position="213"/>
        <end position="233"/>
    </location>
</feature>
<evidence type="ECO:0000256" key="11">
    <source>
        <dbReference type="ARBA" id="ARBA00022857"/>
    </source>
</evidence>
<evidence type="ECO:0000256" key="13">
    <source>
        <dbReference type="ARBA" id="ARBA00022984"/>
    </source>
</evidence>
<comment type="similarity">
    <text evidence="19">Belongs to the MurB family.</text>
</comment>
<evidence type="ECO:0000256" key="16">
    <source>
        <dbReference type="ARBA" id="ARBA00023316"/>
    </source>
</evidence>
<evidence type="ECO:0000256" key="10">
    <source>
        <dbReference type="ARBA" id="ARBA00022827"/>
    </source>
</evidence>
<dbReference type="InterPro" id="IPR006094">
    <property type="entry name" value="Oxid_FAD_bind_N"/>
</dbReference>
<keyword evidence="8 19" id="KW-0132">Cell division</keyword>
<feature type="compositionally biased region" description="Polar residues" evidence="20">
    <location>
        <begin position="213"/>
        <end position="230"/>
    </location>
</feature>
<dbReference type="GO" id="GO:0071949">
    <property type="term" value="F:FAD binding"/>
    <property type="evidence" value="ECO:0007669"/>
    <property type="project" value="InterPro"/>
</dbReference>
<dbReference type="InterPro" id="IPR016166">
    <property type="entry name" value="FAD-bd_PCMH"/>
</dbReference>